<comment type="caution">
    <text evidence="1">The sequence shown here is derived from an EMBL/GenBank/DDBJ whole genome shotgun (WGS) entry which is preliminary data.</text>
</comment>
<sequence>MFLDRTARRLLRDSTLLQNPEPEEYKTPNAIGCGRQWNLRRRLGMRTKGLARRGSLSTTNRSQGAINKLASMLTGISGAARASDLEGTPSSKYTAVSASSLTLRIRPPKGLVPFMMSWSFGKGKYLTYNPSGWTISRPSFLGGKESSLVEMEALGTGGEIAAHEAYCRR</sequence>
<name>A0A9P5ZWC2_PLEER</name>
<proteinExistence type="predicted"/>
<evidence type="ECO:0000313" key="2">
    <source>
        <dbReference type="Proteomes" id="UP000807025"/>
    </source>
</evidence>
<gene>
    <name evidence="1" type="ORF">BDN71DRAFT_1431120</name>
</gene>
<protein>
    <submittedName>
        <fullName evidence="1">Uncharacterized protein</fullName>
    </submittedName>
</protein>
<organism evidence="1 2">
    <name type="scientific">Pleurotus eryngii</name>
    <name type="common">Boletus of the steppes</name>
    <dbReference type="NCBI Taxonomy" id="5323"/>
    <lineage>
        <taxon>Eukaryota</taxon>
        <taxon>Fungi</taxon>
        <taxon>Dikarya</taxon>
        <taxon>Basidiomycota</taxon>
        <taxon>Agaricomycotina</taxon>
        <taxon>Agaricomycetes</taxon>
        <taxon>Agaricomycetidae</taxon>
        <taxon>Agaricales</taxon>
        <taxon>Pleurotineae</taxon>
        <taxon>Pleurotaceae</taxon>
        <taxon>Pleurotus</taxon>
    </lineage>
</organism>
<dbReference type="AlphaFoldDB" id="A0A9P5ZWC2"/>
<reference evidence="1" key="1">
    <citation type="submission" date="2020-11" db="EMBL/GenBank/DDBJ databases">
        <authorList>
            <consortium name="DOE Joint Genome Institute"/>
            <person name="Ahrendt S."/>
            <person name="Riley R."/>
            <person name="Andreopoulos W."/>
            <person name="Labutti K."/>
            <person name="Pangilinan J."/>
            <person name="Ruiz-Duenas F.J."/>
            <person name="Barrasa J.M."/>
            <person name="Sanchez-Garcia M."/>
            <person name="Camarero S."/>
            <person name="Miyauchi S."/>
            <person name="Serrano A."/>
            <person name="Linde D."/>
            <person name="Babiker R."/>
            <person name="Drula E."/>
            <person name="Ayuso-Fernandez I."/>
            <person name="Pacheco R."/>
            <person name="Padilla G."/>
            <person name="Ferreira P."/>
            <person name="Barriuso J."/>
            <person name="Kellner H."/>
            <person name="Castanera R."/>
            <person name="Alfaro M."/>
            <person name="Ramirez L."/>
            <person name="Pisabarro A.G."/>
            <person name="Kuo A."/>
            <person name="Tritt A."/>
            <person name="Lipzen A."/>
            <person name="He G."/>
            <person name="Yan M."/>
            <person name="Ng V."/>
            <person name="Cullen D."/>
            <person name="Martin F."/>
            <person name="Rosso M.-N."/>
            <person name="Henrissat B."/>
            <person name="Hibbett D."/>
            <person name="Martinez A.T."/>
            <person name="Grigoriev I.V."/>
        </authorList>
    </citation>
    <scope>NUCLEOTIDE SEQUENCE</scope>
    <source>
        <strain evidence="1">ATCC 90797</strain>
    </source>
</reference>
<accession>A0A9P5ZWC2</accession>
<dbReference type="EMBL" id="MU154564">
    <property type="protein sequence ID" value="KAF9495169.1"/>
    <property type="molecule type" value="Genomic_DNA"/>
</dbReference>
<keyword evidence="2" id="KW-1185">Reference proteome</keyword>
<dbReference type="Proteomes" id="UP000807025">
    <property type="component" value="Unassembled WGS sequence"/>
</dbReference>
<evidence type="ECO:0000313" key="1">
    <source>
        <dbReference type="EMBL" id="KAF9495169.1"/>
    </source>
</evidence>